<evidence type="ECO:0000313" key="3">
    <source>
        <dbReference type="EMBL" id="CAE7030053.1"/>
    </source>
</evidence>
<evidence type="ECO:0000256" key="1">
    <source>
        <dbReference type="SAM" id="MobiDB-lite"/>
    </source>
</evidence>
<name>A0A812IBE1_9DINO</name>
<dbReference type="Gene3D" id="1.10.287.110">
    <property type="entry name" value="DnaJ domain"/>
    <property type="match status" value="1"/>
</dbReference>
<keyword evidence="4" id="KW-1185">Reference proteome</keyword>
<dbReference type="CDD" id="cd06257">
    <property type="entry name" value="DnaJ"/>
    <property type="match status" value="1"/>
</dbReference>
<dbReference type="PROSITE" id="PS50076">
    <property type="entry name" value="DNAJ_2"/>
    <property type="match status" value="1"/>
</dbReference>
<protein>
    <submittedName>
        <fullName evidence="3">Dnajb6-b protein</fullName>
    </submittedName>
</protein>
<accession>A0A812IBE1</accession>
<sequence length="273" mass="30963">MEMLCSLCGCFTAFERLCAGLISKPLRRQKDENQADDSWMIPPSPTADSLPEDWDVASYYPSESWLQEWLANEKTWHQQLGPDAQEDVLGGDAEGSTSTPDTLEGDLESESSEGDVSWHDEQMLRDKVQQQRVELTRSRRAHPPHVQELLQRARAFLQDPKDPEEPKEVPKACGRAHPPHVQELLQRAKAFLQETAEEPKEVPKELLTHFAKLGLDPNAIACTPDAVRKRYRWLAVQCHPDKHHDGKEAATKEFQELVAAYEAVAKHLACRRS</sequence>
<dbReference type="AlphaFoldDB" id="A0A812IBE1"/>
<feature type="compositionally biased region" description="Acidic residues" evidence="1">
    <location>
        <begin position="103"/>
        <end position="113"/>
    </location>
</feature>
<dbReference type="SUPFAM" id="SSF46565">
    <property type="entry name" value="Chaperone J-domain"/>
    <property type="match status" value="1"/>
</dbReference>
<comment type="caution">
    <text evidence="3">The sequence shown here is derived from an EMBL/GenBank/DDBJ whole genome shotgun (WGS) entry which is preliminary data.</text>
</comment>
<feature type="region of interest" description="Disordered" evidence="1">
    <location>
        <begin position="84"/>
        <end position="123"/>
    </location>
</feature>
<evidence type="ECO:0000313" key="4">
    <source>
        <dbReference type="Proteomes" id="UP000604046"/>
    </source>
</evidence>
<dbReference type="InterPro" id="IPR036869">
    <property type="entry name" value="J_dom_sf"/>
</dbReference>
<proteinExistence type="predicted"/>
<dbReference type="Pfam" id="PF00226">
    <property type="entry name" value="DnaJ"/>
    <property type="match status" value="1"/>
</dbReference>
<gene>
    <name evidence="3" type="primary">dnajb6-b</name>
    <name evidence="3" type="ORF">SNAT2548_LOCUS3635</name>
</gene>
<dbReference type="EMBL" id="CAJNDS010000224">
    <property type="protein sequence ID" value="CAE7030053.1"/>
    <property type="molecule type" value="Genomic_DNA"/>
</dbReference>
<dbReference type="InterPro" id="IPR001623">
    <property type="entry name" value="DnaJ_domain"/>
</dbReference>
<evidence type="ECO:0000259" key="2">
    <source>
        <dbReference type="PROSITE" id="PS50076"/>
    </source>
</evidence>
<organism evidence="3 4">
    <name type="scientific">Symbiodinium natans</name>
    <dbReference type="NCBI Taxonomy" id="878477"/>
    <lineage>
        <taxon>Eukaryota</taxon>
        <taxon>Sar</taxon>
        <taxon>Alveolata</taxon>
        <taxon>Dinophyceae</taxon>
        <taxon>Suessiales</taxon>
        <taxon>Symbiodiniaceae</taxon>
        <taxon>Symbiodinium</taxon>
    </lineage>
</organism>
<reference evidence="3" key="1">
    <citation type="submission" date="2021-02" db="EMBL/GenBank/DDBJ databases">
        <authorList>
            <person name="Dougan E. K."/>
            <person name="Rhodes N."/>
            <person name="Thang M."/>
            <person name="Chan C."/>
        </authorList>
    </citation>
    <scope>NUCLEOTIDE SEQUENCE</scope>
</reference>
<dbReference type="Proteomes" id="UP000604046">
    <property type="component" value="Unassembled WGS sequence"/>
</dbReference>
<dbReference type="OrthoDB" id="110024at2759"/>
<dbReference type="SMART" id="SM00271">
    <property type="entry name" value="DnaJ"/>
    <property type="match status" value="1"/>
</dbReference>
<feature type="domain" description="J" evidence="2">
    <location>
        <begin position="208"/>
        <end position="273"/>
    </location>
</feature>